<dbReference type="Pfam" id="PF17851">
    <property type="entry name" value="GH43_C2"/>
    <property type="match status" value="1"/>
</dbReference>
<dbReference type="InterPro" id="IPR051795">
    <property type="entry name" value="Glycosyl_Hydrlase_43"/>
</dbReference>
<accession>A0ABR7XW44</accession>
<feature type="domain" description="Beta-xylosidase C-terminal Concanavalin A-like" evidence="6">
    <location>
        <begin position="344"/>
        <end position="524"/>
    </location>
</feature>
<dbReference type="InterPro" id="IPR013320">
    <property type="entry name" value="ConA-like_dom_sf"/>
</dbReference>
<dbReference type="Gene3D" id="2.115.10.20">
    <property type="entry name" value="Glycosyl hydrolase domain, family 43"/>
    <property type="match status" value="1"/>
</dbReference>
<name>A0ABR7XW44_9SPHI</name>
<evidence type="ECO:0000256" key="1">
    <source>
        <dbReference type="ARBA" id="ARBA00009865"/>
    </source>
</evidence>
<dbReference type="Gene3D" id="2.60.120.200">
    <property type="match status" value="1"/>
</dbReference>
<keyword evidence="3 4" id="KW-0326">Glycosidase</keyword>
<comment type="similarity">
    <text evidence="1 4">Belongs to the glycosyl hydrolase 43 family.</text>
</comment>
<dbReference type="CDD" id="cd18617">
    <property type="entry name" value="GH43_XynB-like"/>
    <property type="match status" value="1"/>
</dbReference>
<organism evidence="7 8">
    <name type="scientific">Sphingobacterium chuzhouense</name>
    <dbReference type="NCBI Taxonomy" id="1742264"/>
    <lineage>
        <taxon>Bacteria</taxon>
        <taxon>Pseudomonadati</taxon>
        <taxon>Bacteroidota</taxon>
        <taxon>Sphingobacteriia</taxon>
        <taxon>Sphingobacteriales</taxon>
        <taxon>Sphingobacteriaceae</taxon>
        <taxon>Sphingobacterium</taxon>
    </lineage>
</organism>
<evidence type="ECO:0000256" key="3">
    <source>
        <dbReference type="ARBA" id="ARBA00023295"/>
    </source>
</evidence>
<evidence type="ECO:0000256" key="5">
    <source>
        <dbReference type="SAM" id="SignalP"/>
    </source>
</evidence>
<dbReference type="EMBL" id="JACNYL010000004">
    <property type="protein sequence ID" value="MBD1423272.1"/>
    <property type="molecule type" value="Genomic_DNA"/>
</dbReference>
<evidence type="ECO:0000259" key="6">
    <source>
        <dbReference type="Pfam" id="PF17851"/>
    </source>
</evidence>
<dbReference type="InterPro" id="IPR006710">
    <property type="entry name" value="Glyco_hydro_43"/>
</dbReference>
<dbReference type="RefSeq" id="WP_190315071.1">
    <property type="nucleotide sequence ID" value="NZ_JACNYL010000004.1"/>
</dbReference>
<keyword evidence="8" id="KW-1185">Reference proteome</keyword>
<dbReference type="InterPro" id="IPR023296">
    <property type="entry name" value="Glyco_hydro_beta-prop_sf"/>
</dbReference>
<proteinExistence type="inferred from homology"/>
<dbReference type="PANTHER" id="PTHR42812:SF12">
    <property type="entry name" value="BETA-XYLOSIDASE-RELATED"/>
    <property type="match status" value="1"/>
</dbReference>
<keyword evidence="2 4" id="KW-0378">Hydrolase</keyword>
<evidence type="ECO:0000256" key="4">
    <source>
        <dbReference type="RuleBase" id="RU361187"/>
    </source>
</evidence>
<dbReference type="SUPFAM" id="SSF49899">
    <property type="entry name" value="Concanavalin A-like lectins/glucanases"/>
    <property type="match status" value="1"/>
</dbReference>
<evidence type="ECO:0000313" key="8">
    <source>
        <dbReference type="Proteomes" id="UP000651112"/>
    </source>
</evidence>
<feature type="signal peptide" evidence="5">
    <location>
        <begin position="1"/>
        <end position="18"/>
    </location>
</feature>
<gene>
    <name evidence="7" type="ORF">H8B21_17030</name>
</gene>
<evidence type="ECO:0000313" key="7">
    <source>
        <dbReference type="EMBL" id="MBD1423272.1"/>
    </source>
</evidence>
<protein>
    <submittedName>
        <fullName evidence="7">Glycoside hydrolase family 43 protein</fullName>
    </submittedName>
</protein>
<dbReference type="GO" id="GO:0016787">
    <property type="term" value="F:hydrolase activity"/>
    <property type="evidence" value="ECO:0007669"/>
    <property type="project" value="UniProtKB-KW"/>
</dbReference>
<dbReference type="InterPro" id="IPR041542">
    <property type="entry name" value="GH43_C2"/>
</dbReference>
<comment type="caution">
    <text evidence="7">The sequence shown here is derived from an EMBL/GenBank/DDBJ whole genome shotgun (WGS) entry which is preliminary data.</text>
</comment>
<sequence>MKKVFTVILFCCLTWANAQDIPETFHNPILPGFNPDPSICRVENDYYLVTSSFAWYPGLPIYHSKDLTNWKLIGHGIERSDQLDMSSVVEKNGIWAPTIRYHDGVFYIITTCNTCGGNFYITARNPAGPWSDPVWLENAPGIDPSLFWDDDGKCYYTGNRWDIKYSDGWLGKCTIWIQEINLEEQKLVGEPKMLIHGHANNARYAEAPHIYKVNGRYLLMIGEGGTDENHSVTVHHSNSIFGPYVADQINPVLTHRHLGKDYPLQAIGHADLIQTQHGEWWSVVLGKRTVNNKVPLGRETFLCKVDFEGETPIFNAGYGKVLLEQQRPNLPWTPWNEKKVLHHWDKSWYSVRAPQYPFYKVVGNKLEMRLMKESVDSLSAVPILLQRATDHYFQAMTKLSMETTLANEHAGLILYRTTDNYYFLAKEKSTIALYRKIEGEKQLVEQVPYDKADVYFQVRVSGLDIRFYFGASETQMEPIGKIQDLTALADSPINRFNGLGVGLYASSNNNISKNKVVYDRFVYRNLKNK</sequence>
<evidence type="ECO:0000256" key="2">
    <source>
        <dbReference type="ARBA" id="ARBA00022801"/>
    </source>
</evidence>
<dbReference type="SUPFAM" id="SSF75005">
    <property type="entry name" value="Arabinanase/levansucrase/invertase"/>
    <property type="match status" value="1"/>
</dbReference>
<dbReference type="Pfam" id="PF04616">
    <property type="entry name" value="Glyco_hydro_43"/>
    <property type="match status" value="1"/>
</dbReference>
<keyword evidence="5" id="KW-0732">Signal</keyword>
<dbReference type="Proteomes" id="UP000651112">
    <property type="component" value="Unassembled WGS sequence"/>
</dbReference>
<feature type="chain" id="PRO_5046462132" evidence="5">
    <location>
        <begin position="19"/>
        <end position="529"/>
    </location>
</feature>
<dbReference type="PANTHER" id="PTHR42812">
    <property type="entry name" value="BETA-XYLOSIDASE"/>
    <property type="match status" value="1"/>
</dbReference>
<reference evidence="7 8" key="1">
    <citation type="submission" date="2020-08" db="EMBL/GenBank/DDBJ databases">
        <title>Sphingobacterium sp. DN00404 isolated from aquaculture water.</title>
        <authorList>
            <person name="Zhang M."/>
        </authorList>
    </citation>
    <scope>NUCLEOTIDE SEQUENCE [LARGE SCALE GENOMIC DNA]</scope>
    <source>
        <strain evidence="7 8">KCTC 42746</strain>
    </source>
</reference>